<keyword evidence="10 13" id="KW-1133">Transmembrane helix</keyword>
<keyword evidence="11" id="KW-0482">Metalloprotease</keyword>
<evidence type="ECO:0000256" key="12">
    <source>
        <dbReference type="ARBA" id="ARBA00023136"/>
    </source>
</evidence>
<keyword evidence="5" id="KW-0645">Protease</keyword>
<accession>A0A218NM09</accession>
<feature type="transmembrane region" description="Helical" evidence="13">
    <location>
        <begin position="87"/>
        <end position="109"/>
    </location>
</feature>
<dbReference type="AlphaFoldDB" id="A0A218NM09"/>
<evidence type="ECO:0000256" key="11">
    <source>
        <dbReference type="ARBA" id="ARBA00023049"/>
    </source>
</evidence>
<dbReference type="GeneID" id="33313726"/>
<organism evidence="14 15">
    <name type="scientific">Candidatus Mancarchaeum acidiphilum</name>
    <dbReference type="NCBI Taxonomy" id="1920749"/>
    <lineage>
        <taxon>Archaea</taxon>
        <taxon>Candidatus Micrarchaeota</taxon>
        <taxon>Candidatus Mancarchaeum</taxon>
    </lineage>
</organism>
<comment type="similarity">
    <text evidence="3">Belongs to the peptidase M50B family.</text>
</comment>
<dbReference type="OrthoDB" id="86131at2157"/>
<feature type="transmembrane region" description="Helical" evidence="13">
    <location>
        <begin position="121"/>
        <end position="144"/>
    </location>
</feature>
<dbReference type="KEGG" id="marh:Mia14_0168"/>
<dbReference type="EMBL" id="CP019964">
    <property type="protein sequence ID" value="ASI13504.1"/>
    <property type="molecule type" value="Genomic_DNA"/>
</dbReference>
<keyword evidence="6 13" id="KW-0812">Transmembrane</keyword>
<proteinExistence type="inferred from homology"/>
<evidence type="ECO:0000256" key="2">
    <source>
        <dbReference type="ARBA" id="ARBA00004651"/>
    </source>
</evidence>
<comment type="cofactor">
    <cofactor evidence="1">
        <name>Zn(2+)</name>
        <dbReference type="ChEBI" id="CHEBI:29105"/>
    </cofactor>
</comment>
<dbReference type="GO" id="GO:0046872">
    <property type="term" value="F:metal ion binding"/>
    <property type="evidence" value="ECO:0007669"/>
    <property type="project" value="UniProtKB-KW"/>
</dbReference>
<reference evidence="14 15" key="1">
    <citation type="journal article" date="2017" name="Nat. Commun.">
        <title>'ARMAN' archaea depend on association with euryarchaeal host in culture and in situ.</title>
        <authorList>
            <person name="Golyshina O."/>
            <person name="Toshchakov S."/>
            <person name="Makarova K."/>
            <person name="Gavrilov S."/>
            <person name="Korzhenkov A."/>
            <person name="La Cono V."/>
            <person name="Arcadi E."/>
            <person name="Nechitaylo T."/>
            <person name="Ferrer M."/>
            <person name="Kublanov I."/>
            <person name="Wolf Y."/>
            <person name="Yakimov M."/>
            <person name="Golyshin P."/>
            <person name="Slesarev A."/>
            <person name="Kozyavkin S."/>
        </authorList>
    </citation>
    <scope>NUCLEOTIDE SEQUENCE [LARGE SCALE GENOMIC DNA]</scope>
    <source>
        <strain evidence="14 15">Mia14</strain>
    </source>
</reference>
<dbReference type="GO" id="GO:0006508">
    <property type="term" value="P:proteolysis"/>
    <property type="evidence" value="ECO:0007669"/>
    <property type="project" value="UniProtKB-KW"/>
</dbReference>
<evidence type="ECO:0000256" key="8">
    <source>
        <dbReference type="ARBA" id="ARBA00022801"/>
    </source>
</evidence>
<keyword evidence="8" id="KW-0378">Hydrolase</keyword>
<evidence type="ECO:0000256" key="6">
    <source>
        <dbReference type="ARBA" id="ARBA00022692"/>
    </source>
</evidence>
<evidence type="ECO:0000256" key="4">
    <source>
        <dbReference type="ARBA" id="ARBA00022475"/>
    </source>
</evidence>
<feature type="transmembrane region" description="Helical" evidence="13">
    <location>
        <begin position="48"/>
        <end position="67"/>
    </location>
</feature>
<dbReference type="PANTHER" id="PTHR35864:SF1">
    <property type="entry name" value="ZINC METALLOPROTEASE YWHC-RELATED"/>
    <property type="match status" value="1"/>
</dbReference>
<dbReference type="GO" id="GO:0008237">
    <property type="term" value="F:metallopeptidase activity"/>
    <property type="evidence" value="ECO:0007669"/>
    <property type="project" value="UniProtKB-KW"/>
</dbReference>
<feature type="transmembrane region" description="Helical" evidence="13">
    <location>
        <begin position="16"/>
        <end position="36"/>
    </location>
</feature>
<evidence type="ECO:0000256" key="7">
    <source>
        <dbReference type="ARBA" id="ARBA00022723"/>
    </source>
</evidence>
<dbReference type="CDD" id="cd06158">
    <property type="entry name" value="S2P-M50_like_1"/>
    <property type="match status" value="1"/>
</dbReference>
<evidence type="ECO:0000256" key="1">
    <source>
        <dbReference type="ARBA" id="ARBA00001947"/>
    </source>
</evidence>
<dbReference type="Proteomes" id="UP000197679">
    <property type="component" value="Chromosome"/>
</dbReference>
<keyword evidence="4" id="KW-1003">Cell membrane</keyword>
<evidence type="ECO:0000256" key="3">
    <source>
        <dbReference type="ARBA" id="ARBA00007931"/>
    </source>
</evidence>
<evidence type="ECO:0000256" key="9">
    <source>
        <dbReference type="ARBA" id="ARBA00022833"/>
    </source>
</evidence>
<sequence>MVYRYNIPVKEEIKEIVIADLVLTIAFTLSLMGGLFSRSPNFVERFAIYLPGIFIIVTLTFVLHELMHRQVAKHFGAVASFQYSVNGLLITLATGVFGFIFGIPGATVIYTNNFTRKEEGLVSIAGPLMNFAVFVLFFAIFIMSPYINNSYVTLIAALGMFISILLAFFNMLPIMPLDGAKVLNWNKKVYFSSMVIIFILMAVSYLILTGSILDMFMEVAIMIVLASFFSLFYRRII</sequence>
<evidence type="ECO:0000313" key="15">
    <source>
        <dbReference type="Proteomes" id="UP000197679"/>
    </source>
</evidence>
<dbReference type="GO" id="GO:0005886">
    <property type="term" value="C:plasma membrane"/>
    <property type="evidence" value="ECO:0007669"/>
    <property type="project" value="UniProtKB-SubCell"/>
</dbReference>
<feature type="transmembrane region" description="Helical" evidence="13">
    <location>
        <begin position="215"/>
        <end position="233"/>
    </location>
</feature>
<keyword evidence="12 13" id="KW-0472">Membrane</keyword>
<comment type="subcellular location">
    <subcellularLocation>
        <location evidence="2">Cell membrane</location>
        <topology evidence="2">Multi-pass membrane protein</topology>
    </subcellularLocation>
</comment>
<gene>
    <name evidence="14" type="ORF">Mia14_0168</name>
</gene>
<dbReference type="InterPro" id="IPR044537">
    <property type="entry name" value="Rip2-like"/>
</dbReference>
<evidence type="ECO:0000256" key="10">
    <source>
        <dbReference type="ARBA" id="ARBA00022989"/>
    </source>
</evidence>
<feature type="transmembrane region" description="Helical" evidence="13">
    <location>
        <begin position="150"/>
        <end position="169"/>
    </location>
</feature>
<evidence type="ECO:0000313" key="14">
    <source>
        <dbReference type="EMBL" id="ASI13504.1"/>
    </source>
</evidence>
<evidence type="ECO:0000256" key="5">
    <source>
        <dbReference type="ARBA" id="ARBA00022670"/>
    </source>
</evidence>
<protein>
    <submittedName>
        <fullName evidence="14">S2P/M50B family intramembrane-cleaving metalloendopeptidase</fullName>
    </submittedName>
</protein>
<keyword evidence="15" id="KW-1185">Reference proteome</keyword>
<keyword evidence="9" id="KW-0862">Zinc</keyword>
<feature type="transmembrane region" description="Helical" evidence="13">
    <location>
        <begin position="189"/>
        <end position="209"/>
    </location>
</feature>
<name>A0A218NM09_9ARCH</name>
<keyword evidence="7" id="KW-0479">Metal-binding</keyword>
<dbReference type="RefSeq" id="WP_088819670.1">
    <property type="nucleotide sequence ID" value="NZ_CP019964.1"/>
</dbReference>
<dbReference type="InterPro" id="IPR052348">
    <property type="entry name" value="Metallopeptidase_M50B"/>
</dbReference>
<dbReference type="PANTHER" id="PTHR35864">
    <property type="entry name" value="ZINC METALLOPROTEASE MJ0611-RELATED"/>
    <property type="match status" value="1"/>
</dbReference>
<evidence type="ECO:0000256" key="13">
    <source>
        <dbReference type="SAM" id="Phobius"/>
    </source>
</evidence>